<evidence type="ECO:0000313" key="1">
    <source>
        <dbReference type="EMBL" id="KYN13738.1"/>
    </source>
</evidence>
<gene>
    <name evidence="1" type="ORF">ALC57_14067</name>
</gene>
<dbReference type="AlphaFoldDB" id="A0A151IZ14"/>
<proteinExistence type="predicted"/>
<keyword evidence="2" id="KW-1185">Reference proteome</keyword>
<dbReference type="EMBL" id="KQ980737">
    <property type="protein sequence ID" value="KYN13738.1"/>
    <property type="molecule type" value="Genomic_DNA"/>
</dbReference>
<sequence>MQKYGLSLQPFVIIQGPTYTNINKIFVSFEDVLYEPVTFLKALDICFQLAHVLNLNYQNVLWIKVNNIIFKPKLVIQIDRDSYGDPIFGIIKHILYKNDNEIFVIYMYLHCHGINKHFEAYVIDKSNNKEYSIINIKELYTLPTIIHKGGNGNQYISNMNQD</sequence>
<organism evidence="1 2">
    <name type="scientific">Trachymyrmex cornetzi</name>
    <dbReference type="NCBI Taxonomy" id="471704"/>
    <lineage>
        <taxon>Eukaryota</taxon>
        <taxon>Metazoa</taxon>
        <taxon>Ecdysozoa</taxon>
        <taxon>Arthropoda</taxon>
        <taxon>Hexapoda</taxon>
        <taxon>Insecta</taxon>
        <taxon>Pterygota</taxon>
        <taxon>Neoptera</taxon>
        <taxon>Endopterygota</taxon>
        <taxon>Hymenoptera</taxon>
        <taxon>Apocrita</taxon>
        <taxon>Aculeata</taxon>
        <taxon>Formicoidea</taxon>
        <taxon>Formicidae</taxon>
        <taxon>Myrmicinae</taxon>
        <taxon>Trachymyrmex</taxon>
    </lineage>
</organism>
<reference evidence="1 2" key="1">
    <citation type="submission" date="2015-09" db="EMBL/GenBank/DDBJ databases">
        <title>Trachymyrmex cornetzi WGS genome.</title>
        <authorList>
            <person name="Nygaard S."/>
            <person name="Hu H."/>
            <person name="Boomsma J."/>
            <person name="Zhang G."/>
        </authorList>
    </citation>
    <scope>NUCLEOTIDE SEQUENCE [LARGE SCALE GENOMIC DNA]</scope>
    <source>
        <strain evidence="1">Tcor2-1</strain>
        <tissue evidence="1">Whole body</tissue>
    </source>
</reference>
<evidence type="ECO:0000313" key="2">
    <source>
        <dbReference type="Proteomes" id="UP000078492"/>
    </source>
</evidence>
<protein>
    <submittedName>
        <fullName evidence="1">Uncharacterized protein</fullName>
    </submittedName>
</protein>
<dbReference type="Proteomes" id="UP000078492">
    <property type="component" value="Unassembled WGS sequence"/>
</dbReference>
<accession>A0A151IZ14</accession>
<name>A0A151IZ14_9HYME</name>